<dbReference type="GO" id="GO:0051604">
    <property type="term" value="P:protein maturation"/>
    <property type="evidence" value="ECO:0007669"/>
    <property type="project" value="InterPro"/>
</dbReference>
<evidence type="ECO:0000256" key="3">
    <source>
        <dbReference type="ARBA" id="ARBA00022833"/>
    </source>
</evidence>
<dbReference type="InterPro" id="IPR000688">
    <property type="entry name" value="HypA/HybF"/>
</dbReference>
<name>A0A1J5SYN3_9ZZZZ</name>
<comment type="caution">
    <text evidence="4">The sequence shown here is derived from an EMBL/GenBank/DDBJ whole genome shotgun (WGS) entry which is preliminary data.</text>
</comment>
<gene>
    <name evidence="4" type="primary">hypA_3</name>
    <name evidence="4" type="ORF">GALL_54180</name>
</gene>
<proteinExistence type="inferred from homology"/>
<keyword evidence="1" id="KW-0533">Nickel</keyword>
<dbReference type="PANTHER" id="PTHR34535:SF3">
    <property type="entry name" value="HYDROGENASE MATURATION FACTOR HYPA"/>
    <property type="match status" value="1"/>
</dbReference>
<evidence type="ECO:0000256" key="1">
    <source>
        <dbReference type="ARBA" id="ARBA00022596"/>
    </source>
</evidence>
<keyword evidence="2" id="KW-0479">Metal-binding</keyword>
<reference evidence="4" key="1">
    <citation type="submission" date="2016-10" db="EMBL/GenBank/DDBJ databases">
        <title>Sequence of Gallionella enrichment culture.</title>
        <authorList>
            <person name="Poehlein A."/>
            <person name="Muehling M."/>
            <person name="Daniel R."/>
        </authorList>
    </citation>
    <scope>NUCLEOTIDE SEQUENCE</scope>
</reference>
<evidence type="ECO:0000256" key="2">
    <source>
        <dbReference type="ARBA" id="ARBA00022723"/>
    </source>
</evidence>
<dbReference type="GO" id="GO:0016151">
    <property type="term" value="F:nickel cation binding"/>
    <property type="evidence" value="ECO:0007669"/>
    <property type="project" value="InterPro"/>
</dbReference>
<dbReference type="GO" id="GO:0008270">
    <property type="term" value="F:zinc ion binding"/>
    <property type="evidence" value="ECO:0007669"/>
    <property type="project" value="TreeGrafter"/>
</dbReference>
<dbReference type="Pfam" id="PF01155">
    <property type="entry name" value="HypA"/>
    <property type="match status" value="1"/>
</dbReference>
<organism evidence="4">
    <name type="scientific">mine drainage metagenome</name>
    <dbReference type="NCBI Taxonomy" id="410659"/>
    <lineage>
        <taxon>unclassified sequences</taxon>
        <taxon>metagenomes</taxon>
        <taxon>ecological metagenomes</taxon>
    </lineage>
</organism>
<evidence type="ECO:0000313" key="4">
    <source>
        <dbReference type="EMBL" id="OIR13599.1"/>
    </source>
</evidence>
<accession>A0A1J5SYN3</accession>
<dbReference type="NCBIfam" id="TIGR00100">
    <property type="entry name" value="hypA"/>
    <property type="match status" value="1"/>
</dbReference>
<sequence length="114" mass="11896">MHEAGIAEAALEQAAEQARRAGATRIHRIVLRVGTLSGIEAGALDFALQLLLPGGPAEGAEIEIESVPAVARCSSCSSDYTPENGLLFECPRCGALGAALLRGRELELARLELS</sequence>
<dbReference type="AlphaFoldDB" id="A0A1J5SYN3"/>
<keyword evidence="3" id="KW-0862">Zinc</keyword>
<dbReference type="EMBL" id="MLJW01000014">
    <property type="protein sequence ID" value="OIR13599.1"/>
    <property type="molecule type" value="Genomic_DNA"/>
</dbReference>
<dbReference type="PANTHER" id="PTHR34535">
    <property type="entry name" value="HYDROGENASE MATURATION FACTOR HYPA"/>
    <property type="match status" value="1"/>
</dbReference>
<dbReference type="PIRSF" id="PIRSF004761">
    <property type="entry name" value="Hydrgn_mat_HypA"/>
    <property type="match status" value="1"/>
</dbReference>
<protein>
    <submittedName>
        <fullName evidence="4">Hydrogenase nickel incorporation protein HypA</fullName>
    </submittedName>
</protein>
<dbReference type="HAMAP" id="MF_00213">
    <property type="entry name" value="HypA_HybF"/>
    <property type="match status" value="1"/>
</dbReference>
<dbReference type="Gene3D" id="3.30.2320.80">
    <property type="match status" value="1"/>
</dbReference>